<protein>
    <submittedName>
        <fullName evidence="2">Polysaccharide deacetylase family protein</fullName>
    </submittedName>
</protein>
<gene>
    <name evidence="2" type="ORF">MMF97_03280</name>
</gene>
<dbReference type="CDD" id="cd10931">
    <property type="entry name" value="CE4_u7"/>
    <property type="match status" value="1"/>
</dbReference>
<comment type="caution">
    <text evidence="2">The sequence shown here is derived from an EMBL/GenBank/DDBJ whole genome shotgun (WGS) entry which is preliminary data.</text>
</comment>
<sequence>MFKDILLYEGDLSFSTNEGEFSQYDGSKFSYADQPLKQELHFGSCKLLFETKIQPQHIDQIIFGDTLVPFPVKFGFLPFDIFAASFYFVSRYEEYLPFEPDKHQRFKAENSLQFNLGLLDFPIVDMWALMLKNILLKYLPGLKFGSRAFTFVPTFDIDRAYHFQNSGLLKNTARVIKALLERDQERLKNVLLTGMKKRKDPFDTYEMLRQIHNKHNLNPIFFFLYAHKGDKKYDINIKPGKENFNALIKETAQYADIGIHPSYASNQHKQMLTEEIKNLSLLVEKPIHKSRQHFLRLHLPKTYLQLKEAHILHDYSMGYASQAGFRAGTCTSFFWYDLQLEKQSVLKVHPFAVMDSTLKVYLKLNPKKAKEVISKIMGHVKLVNGTFCCLWHNESLSETETWKGWSEVYRFMVEMAVK</sequence>
<evidence type="ECO:0000313" key="3">
    <source>
        <dbReference type="Proteomes" id="UP001165460"/>
    </source>
</evidence>
<name>A0ABS9ZT08_9SPHI</name>
<dbReference type="Pfam" id="PF23019">
    <property type="entry name" value="DUF7033"/>
    <property type="match status" value="1"/>
</dbReference>
<evidence type="ECO:0000259" key="1">
    <source>
        <dbReference type="Pfam" id="PF23019"/>
    </source>
</evidence>
<proteinExistence type="predicted"/>
<reference evidence="2" key="1">
    <citation type="submission" date="2022-03" db="EMBL/GenBank/DDBJ databases">
        <authorList>
            <person name="Woo C.Y."/>
        </authorList>
    </citation>
    <scope>NUCLEOTIDE SEQUENCE</scope>
    <source>
        <strain evidence="2">CYS-01</strain>
    </source>
</reference>
<dbReference type="EMBL" id="JALGBH010000001">
    <property type="protein sequence ID" value="MCJ0741721.1"/>
    <property type="molecule type" value="Genomic_DNA"/>
</dbReference>
<dbReference type="RefSeq" id="WP_243359118.1">
    <property type="nucleotide sequence ID" value="NZ_JALGBH010000001.1"/>
</dbReference>
<keyword evidence="3" id="KW-1185">Reference proteome</keyword>
<dbReference type="Proteomes" id="UP001165460">
    <property type="component" value="Unassembled WGS sequence"/>
</dbReference>
<evidence type="ECO:0000313" key="2">
    <source>
        <dbReference type="EMBL" id="MCJ0741721.1"/>
    </source>
</evidence>
<dbReference type="InterPro" id="IPR054297">
    <property type="entry name" value="DUF7033"/>
</dbReference>
<accession>A0ABS9ZT08</accession>
<feature type="domain" description="DUF7033" evidence="1">
    <location>
        <begin position="77"/>
        <end position="165"/>
    </location>
</feature>
<organism evidence="2 3">
    <name type="scientific">Pedobacter montanisoli</name>
    <dbReference type="NCBI Taxonomy" id="2923277"/>
    <lineage>
        <taxon>Bacteria</taxon>
        <taxon>Pseudomonadati</taxon>
        <taxon>Bacteroidota</taxon>
        <taxon>Sphingobacteriia</taxon>
        <taxon>Sphingobacteriales</taxon>
        <taxon>Sphingobacteriaceae</taxon>
        <taxon>Pedobacter</taxon>
    </lineage>
</organism>